<proteinExistence type="inferred from homology"/>
<protein>
    <submittedName>
        <fullName evidence="7">Spy/CpxP family protein refolding chaperone</fullName>
    </submittedName>
</protein>
<dbReference type="CDD" id="cd09916">
    <property type="entry name" value="CpxP_like"/>
    <property type="match status" value="1"/>
</dbReference>
<comment type="similarity">
    <text evidence="2">Belongs to the CpxP/Spy family.</text>
</comment>
<dbReference type="AlphaFoldDB" id="A0A366HX16"/>
<feature type="compositionally biased region" description="Basic and acidic residues" evidence="5">
    <location>
        <begin position="136"/>
        <end position="158"/>
    </location>
</feature>
<feature type="signal peptide" evidence="6">
    <location>
        <begin position="1"/>
        <end position="23"/>
    </location>
</feature>
<organism evidence="7 8">
    <name type="scientific">Brenneria salicis ATCC 15712 = DSM 30166</name>
    <dbReference type="NCBI Taxonomy" id="714314"/>
    <lineage>
        <taxon>Bacteria</taxon>
        <taxon>Pseudomonadati</taxon>
        <taxon>Pseudomonadota</taxon>
        <taxon>Gammaproteobacteria</taxon>
        <taxon>Enterobacterales</taxon>
        <taxon>Pectobacteriaceae</taxon>
        <taxon>Brenneria</taxon>
    </lineage>
</organism>
<keyword evidence="8" id="KW-1185">Reference proteome</keyword>
<dbReference type="PANTHER" id="PTHR38102">
    <property type="entry name" value="PERIPLASMIC CHAPERONE SPY"/>
    <property type="match status" value="1"/>
</dbReference>
<sequence length="166" mass="19007">MRKLTAILVASSLALGSVSIANANETSKGDMPEHKMMMKKDGKEHRGMMGPDMMFKELNLTDAQKQQVRDIMKDSREKMHKAMVDEQREMHSLIASDSFDAQKVQAQLDKAEEARKARMLNGLETKNKIYNILTPEQKKQYNDNFEKRLTQPPQKRDGQPMPMPAE</sequence>
<accession>A0A366HX16</accession>
<dbReference type="RefSeq" id="WP_113869693.1">
    <property type="nucleotide sequence ID" value="NZ_AGJP01000001.1"/>
</dbReference>
<comment type="caution">
    <text evidence="7">The sequence shown here is derived from an EMBL/GenBank/DDBJ whole genome shotgun (WGS) entry which is preliminary data.</text>
</comment>
<keyword evidence="4" id="KW-0574">Periplasm</keyword>
<reference evidence="7 8" key="1">
    <citation type="submission" date="2018-06" db="EMBL/GenBank/DDBJ databases">
        <title>Genomic Encyclopedia of Type Strains, Phase IV (KMG-IV): sequencing the most valuable type-strain genomes for metagenomic binning, comparative biology and taxonomic classification.</title>
        <authorList>
            <person name="Goeker M."/>
        </authorList>
    </citation>
    <scope>NUCLEOTIDE SEQUENCE [LARGE SCALE GENOMIC DNA]</scope>
    <source>
        <strain evidence="7 8">DSM 30166</strain>
    </source>
</reference>
<evidence type="ECO:0000256" key="1">
    <source>
        <dbReference type="ARBA" id="ARBA00004418"/>
    </source>
</evidence>
<name>A0A366HX16_9GAMM</name>
<dbReference type="GO" id="GO:0030288">
    <property type="term" value="C:outer membrane-bounded periplasmic space"/>
    <property type="evidence" value="ECO:0007669"/>
    <property type="project" value="TreeGrafter"/>
</dbReference>
<evidence type="ECO:0000256" key="2">
    <source>
        <dbReference type="ARBA" id="ARBA00008441"/>
    </source>
</evidence>
<feature type="chain" id="PRO_5016891918" evidence="6">
    <location>
        <begin position="24"/>
        <end position="166"/>
    </location>
</feature>
<dbReference type="Pfam" id="PF07813">
    <property type="entry name" value="LTXXQ"/>
    <property type="match status" value="1"/>
</dbReference>
<dbReference type="Proteomes" id="UP000253046">
    <property type="component" value="Unassembled WGS sequence"/>
</dbReference>
<dbReference type="InterPro" id="IPR052211">
    <property type="entry name" value="Cpx_auxiliary_protein"/>
</dbReference>
<dbReference type="PIRSF" id="PIRSF034445">
    <property type="entry name" value="CpxP_Spy"/>
    <property type="match status" value="1"/>
</dbReference>
<evidence type="ECO:0000256" key="3">
    <source>
        <dbReference type="ARBA" id="ARBA00022729"/>
    </source>
</evidence>
<dbReference type="PANTHER" id="PTHR38102:SF1">
    <property type="entry name" value="PERIPLASMIC CHAPERONE SPY"/>
    <property type="match status" value="1"/>
</dbReference>
<gene>
    <name evidence="7" type="ORF">DES54_1729</name>
</gene>
<evidence type="ECO:0000256" key="4">
    <source>
        <dbReference type="ARBA" id="ARBA00022764"/>
    </source>
</evidence>
<keyword evidence="3 6" id="KW-0732">Signal</keyword>
<dbReference type="GO" id="GO:0051082">
    <property type="term" value="F:unfolded protein binding"/>
    <property type="evidence" value="ECO:0007669"/>
    <property type="project" value="TreeGrafter"/>
</dbReference>
<dbReference type="OrthoDB" id="6415382at2"/>
<comment type="subcellular location">
    <subcellularLocation>
        <location evidence="1">Periplasm</location>
    </subcellularLocation>
</comment>
<dbReference type="NCBIfam" id="NF007769">
    <property type="entry name" value="PRK10455.1"/>
    <property type="match status" value="1"/>
</dbReference>
<dbReference type="InterPro" id="IPR012899">
    <property type="entry name" value="LTXXQ"/>
</dbReference>
<evidence type="ECO:0000313" key="8">
    <source>
        <dbReference type="Proteomes" id="UP000253046"/>
    </source>
</evidence>
<dbReference type="EMBL" id="QNRY01000072">
    <property type="protein sequence ID" value="RBP57266.1"/>
    <property type="molecule type" value="Genomic_DNA"/>
</dbReference>
<evidence type="ECO:0000313" key="7">
    <source>
        <dbReference type="EMBL" id="RBP57266.1"/>
    </source>
</evidence>
<evidence type="ECO:0000256" key="5">
    <source>
        <dbReference type="SAM" id="MobiDB-lite"/>
    </source>
</evidence>
<evidence type="ECO:0000256" key="6">
    <source>
        <dbReference type="SAM" id="SignalP"/>
    </source>
</evidence>
<dbReference type="Gene3D" id="1.20.120.1490">
    <property type="match status" value="1"/>
</dbReference>
<feature type="region of interest" description="Disordered" evidence="5">
    <location>
        <begin position="131"/>
        <end position="166"/>
    </location>
</feature>